<sequence>GGLFGAGAVGAGLVLAGAAAAQDLNDRPAPPPTAAEAPAPAADDQVQFSASRLEYDTQADRVTASGEVRMARQGERLRADTVTWDRKTGKV</sequence>
<dbReference type="RefSeq" id="WP_317124100.1">
    <property type="nucleotide sequence ID" value="NZ_JAWJBA010000271.1"/>
</dbReference>
<name>A0ABU3XGQ2_9BACI</name>
<organism evidence="2 3">
    <name type="scientific">Alkalihalophilus lindianensis</name>
    <dbReference type="NCBI Taxonomy" id="1630542"/>
    <lineage>
        <taxon>Bacteria</taxon>
        <taxon>Bacillati</taxon>
        <taxon>Bacillota</taxon>
        <taxon>Bacilli</taxon>
        <taxon>Bacillales</taxon>
        <taxon>Bacillaceae</taxon>
        <taxon>Alkalihalophilus</taxon>
    </lineage>
</organism>
<feature type="region of interest" description="Disordered" evidence="1">
    <location>
        <begin position="23"/>
        <end position="45"/>
    </location>
</feature>
<dbReference type="Proteomes" id="UP001287282">
    <property type="component" value="Unassembled WGS sequence"/>
</dbReference>
<feature type="non-terminal residue" evidence="2">
    <location>
        <position position="91"/>
    </location>
</feature>
<evidence type="ECO:0000313" key="2">
    <source>
        <dbReference type="EMBL" id="MDV2687070.1"/>
    </source>
</evidence>
<evidence type="ECO:0008006" key="4">
    <source>
        <dbReference type="Google" id="ProtNLM"/>
    </source>
</evidence>
<gene>
    <name evidence="2" type="ORF">RYX56_22230</name>
</gene>
<evidence type="ECO:0000256" key="1">
    <source>
        <dbReference type="SAM" id="MobiDB-lite"/>
    </source>
</evidence>
<proteinExistence type="predicted"/>
<keyword evidence="3" id="KW-1185">Reference proteome</keyword>
<evidence type="ECO:0000313" key="3">
    <source>
        <dbReference type="Proteomes" id="UP001287282"/>
    </source>
</evidence>
<dbReference type="Gene3D" id="2.60.450.10">
    <property type="entry name" value="Lipopolysaccharide (LPS) transport protein A like domain"/>
    <property type="match status" value="1"/>
</dbReference>
<comment type="caution">
    <text evidence="2">The sequence shown here is derived from an EMBL/GenBank/DDBJ whole genome shotgun (WGS) entry which is preliminary data.</text>
</comment>
<protein>
    <recommendedName>
        <fullName evidence="4">LPS export ABC transporter periplasmic protein LptC</fullName>
    </recommendedName>
</protein>
<reference evidence="2 3" key="1">
    <citation type="submission" date="2023-10" db="EMBL/GenBank/DDBJ databases">
        <title>Screening of Alkalihalobacillus lindianensis BZ-TG-R113 and Its Alleviation of Salt Stress on Rapeseed Growth.</title>
        <authorList>
            <person name="Zhao B."/>
            <person name="Guo T."/>
        </authorList>
    </citation>
    <scope>NUCLEOTIDE SEQUENCE [LARGE SCALE GENOMIC DNA]</scope>
    <source>
        <strain evidence="2 3">BZ-TG-R113</strain>
    </source>
</reference>
<dbReference type="EMBL" id="JAWJBA010000271">
    <property type="protein sequence ID" value="MDV2687070.1"/>
    <property type="molecule type" value="Genomic_DNA"/>
</dbReference>
<accession>A0ABU3XGQ2</accession>
<feature type="non-terminal residue" evidence="2">
    <location>
        <position position="1"/>
    </location>
</feature>